<dbReference type="AlphaFoldDB" id="A0AAV7RJL9"/>
<name>A0AAV7RJL9_PLEWA</name>
<dbReference type="Proteomes" id="UP001066276">
    <property type="component" value="Chromosome 5"/>
</dbReference>
<dbReference type="EMBL" id="JANPWB010000009">
    <property type="protein sequence ID" value="KAJ1151414.1"/>
    <property type="molecule type" value="Genomic_DNA"/>
</dbReference>
<gene>
    <name evidence="1" type="ORF">NDU88_004195</name>
</gene>
<keyword evidence="2" id="KW-1185">Reference proteome</keyword>
<sequence>MAAGFPWLIRHDRAAQLVCSTATAALPLLPRMPRVCDTDRWCWRATVVGRLAVGQTLLGQADCAARRTGCCARLGTA</sequence>
<proteinExistence type="predicted"/>
<accession>A0AAV7RJL9</accession>
<reference evidence="1" key="1">
    <citation type="journal article" date="2022" name="bioRxiv">
        <title>Sequencing and chromosome-scale assembly of the giantPleurodeles waltlgenome.</title>
        <authorList>
            <person name="Brown T."/>
            <person name="Elewa A."/>
            <person name="Iarovenko S."/>
            <person name="Subramanian E."/>
            <person name="Araus A.J."/>
            <person name="Petzold A."/>
            <person name="Susuki M."/>
            <person name="Suzuki K.-i.T."/>
            <person name="Hayashi T."/>
            <person name="Toyoda A."/>
            <person name="Oliveira C."/>
            <person name="Osipova E."/>
            <person name="Leigh N.D."/>
            <person name="Simon A."/>
            <person name="Yun M.H."/>
        </authorList>
    </citation>
    <scope>NUCLEOTIDE SEQUENCE</scope>
    <source>
        <strain evidence="1">20211129_DDA</strain>
        <tissue evidence="1">Liver</tissue>
    </source>
</reference>
<organism evidence="1 2">
    <name type="scientific">Pleurodeles waltl</name>
    <name type="common">Iberian ribbed newt</name>
    <dbReference type="NCBI Taxonomy" id="8319"/>
    <lineage>
        <taxon>Eukaryota</taxon>
        <taxon>Metazoa</taxon>
        <taxon>Chordata</taxon>
        <taxon>Craniata</taxon>
        <taxon>Vertebrata</taxon>
        <taxon>Euteleostomi</taxon>
        <taxon>Amphibia</taxon>
        <taxon>Batrachia</taxon>
        <taxon>Caudata</taxon>
        <taxon>Salamandroidea</taxon>
        <taxon>Salamandridae</taxon>
        <taxon>Pleurodelinae</taxon>
        <taxon>Pleurodeles</taxon>
    </lineage>
</organism>
<evidence type="ECO:0000313" key="2">
    <source>
        <dbReference type="Proteomes" id="UP001066276"/>
    </source>
</evidence>
<evidence type="ECO:0000313" key="1">
    <source>
        <dbReference type="EMBL" id="KAJ1151414.1"/>
    </source>
</evidence>
<comment type="caution">
    <text evidence="1">The sequence shown here is derived from an EMBL/GenBank/DDBJ whole genome shotgun (WGS) entry which is preliminary data.</text>
</comment>
<protein>
    <submittedName>
        <fullName evidence="1">Uncharacterized protein</fullName>
    </submittedName>
</protein>